<feature type="transmembrane region" description="Helical" evidence="1">
    <location>
        <begin position="74"/>
        <end position="92"/>
    </location>
</feature>
<keyword evidence="1" id="KW-1133">Transmembrane helix</keyword>
<dbReference type="EMBL" id="MN738838">
    <property type="protein sequence ID" value="QHT39009.1"/>
    <property type="molecule type" value="Genomic_DNA"/>
</dbReference>
<dbReference type="SUPFAM" id="SSF103481">
    <property type="entry name" value="Multidrug resistance efflux transporter EmrE"/>
    <property type="match status" value="1"/>
</dbReference>
<organism evidence="2">
    <name type="scientific">viral metagenome</name>
    <dbReference type="NCBI Taxonomy" id="1070528"/>
    <lineage>
        <taxon>unclassified sequences</taxon>
        <taxon>metagenomes</taxon>
        <taxon>organismal metagenomes</taxon>
    </lineage>
</organism>
<dbReference type="AlphaFoldDB" id="A0A6C0FEU2"/>
<keyword evidence="1" id="KW-0472">Membrane</keyword>
<evidence type="ECO:0000313" key="2">
    <source>
        <dbReference type="EMBL" id="QHT39009.1"/>
    </source>
</evidence>
<proteinExistence type="predicted"/>
<accession>A0A6C0FEU2</accession>
<name>A0A6C0FEU2_9ZZZZ</name>
<feature type="transmembrane region" description="Helical" evidence="1">
    <location>
        <begin position="104"/>
        <end position="120"/>
    </location>
</feature>
<evidence type="ECO:0000256" key="1">
    <source>
        <dbReference type="SAM" id="Phobius"/>
    </source>
</evidence>
<keyword evidence="1" id="KW-0812">Transmembrane</keyword>
<sequence length="145" mass="16736">MNYNFYILLILSLLIGSPVVFLKNDILKEFSITEEIIYADIGILIIASSIYFLYENKSFKHLIRHFDSDIIYKYILYVTLITIGLLIGNYIVKNEGKVVKYKTFQRSLSLILLVALGHFIFGERLTKNKCLGIGIILIGLYIFDK</sequence>
<protein>
    <recommendedName>
        <fullName evidence="3">EamA domain-containing protein</fullName>
    </recommendedName>
</protein>
<evidence type="ECO:0008006" key="3">
    <source>
        <dbReference type="Google" id="ProtNLM"/>
    </source>
</evidence>
<dbReference type="InterPro" id="IPR037185">
    <property type="entry name" value="EmrE-like"/>
</dbReference>
<reference evidence="2" key="1">
    <citation type="journal article" date="2020" name="Nature">
        <title>Giant virus diversity and host interactions through global metagenomics.</title>
        <authorList>
            <person name="Schulz F."/>
            <person name="Roux S."/>
            <person name="Paez-Espino D."/>
            <person name="Jungbluth S."/>
            <person name="Walsh D.A."/>
            <person name="Denef V.J."/>
            <person name="McMahon K.D."/>
            <person name="Konstantinidis K.T."/>
            <person name="Eloe-Fadrosh E.A."/>
            <person name="Kyrpides N.C."/>
            <person name="Woyke T."/>
        </authorList>
    </citation>
    <scope>NUCLEOTIDE SEQUENCE</scope>
    <source>
        <strain evidence="2">GVMAG-S-ERX556126-94</strain>
    </source>
</reference>
<feature type="transmembrane region" description="Helical" evidence="1">
    <location>
        <begin position="36"/>
        <end position="54"/>
    </location>
</feature>
<feature type="transmembrane region" description="Helical" evidence="1">
    <location>
        <begin position="6"/>
        <end position="24"/>
    </location>
</feature>